<dbReference type="Proteomes" id="UP001589693">
    <property type="component" value="Unassembled WGS sequence"/>
</dbReference>
<dbReference type="InterPro" id="IPR029063">
    <property type="entry name" value="SAM-dependent_MTases_sf"/>
</dbReference>
<proteinExistence type="inferred from homology"/>
<dbReference type="GO" id="GO:0008168">
    <property type="term" value="F:methyltransferase activity"/>
    <property type="evidence" value="ECO:0007669"/>
    <property type="project" value="UniProtKB-KW"/>
</dbReference>
<protein>
    <submittedName>
        <fullName evidence="5">Methyltransferase domain-containing protein</fullName>
    </submittedName>
</protein>
<evidence type="ECO:0000259" key="4">
    <source>
        <dbReference type="Pfam" id="PF08241"/>
    </source>
</evidence>
<dbReference type="PANTHER" id="PTHR44942:SF4">
    <property type="entry name" value="METHYLTRANSFERASE TYPE 11 DOMAIN-CONTAINING PROTEIN"/>
    <property type="match status" value="1"/>
</dbReference>
<organism evidence="5 6">
    <name type="scientific">Allokutzneria oryzae</name>
    <dbReference type="NCBI Taxonomy" id="1378989"/>
    <lineage>
        <taxon>Bacteria</taxon>
        <taxon>Bacillati</taxon>
        <taxon>Actinomycetota</taxon>
        <taxon>Actinomycetes</taxon>
        <taxon>Pseudonocardiales</taxon>
        <taxon>Pseudonocardiaceae</taxon>
        <taxon>Allokutzneria</taxon>
    </lineage>
</organism>
<dbReference type="CDD" id="cd02440">
    <property type="entry name" value="AdoMet_MTases"/>
    <property type="match status" value="1"/>
</dbReference>
<evidence type="ECO:0000313" key="5">
    <source>
        <dbReference type="EMBL" id="MFB9902561.1"/>
    </source>
</evidence>
<comment type="similarity">
    <text evidence="1">Belongs to the methyltransferase superfamily.</text>
</comment>
<keyword evidence="3" id="KW-0808">Transferase</keyword>
<dbReference type="Pfam" id="PF08241">
    <property type="entry name" value="Methyltransf_11"/>
    <property type="match status" value="1"/>
</dbReference>
<dbReference type="InterPro" id="IPR051052">
    <property type="entry name" value="Diverse_substrate_MTase"/>
</dbReference>
<keyword evidence="6" id="KW-1185">Reference proteome</keyword>
<accession>A0ABV5ZNV7</accession>
<feature type="domain" description="Methyltransferase type 11" evidence="4">
    <location>
        <begin position="36"/>
        <end position="126"/>
    </location>
</feature>
<dbReference type="RefSeq" id="WP_377849636.1">
    <property type="nucleotide sequence ID" value="NZ_JBHLZU010000002.1"/>
</dbReference>
<reference evidence="5 6" key="1">
    <citation type="submission" date="2024-09" db="EMBL/GenBank/DDBJ databases">
        <authorList>
            <person name="Sun Q."/>
            <person name="Mori K."/>
        </authorList>
    </citation>
    <scope>NUCLEOTIDE SEQUENCE [LARGE SCALE GENOMIC DNA]</scope>
    <source>
        <strain evidence="5 6">TBRC 7907</strain>
    </source>
</reference>
<evidence type="ECO:0000313" key="6">
    <source>
        <dbReference type="Proteomes" id="UP001589693"/>
    </source>
</evidence>
<evidence type="ECO:0000256" key="2">
    <source>
        <dbReference type="ARBA" id="ARBA00022603"/>
    </source>
</evidence>
<dbReference type="GO" id="GO:0032259">
    <property type="term" value="P:methylation"/>
    <property type="evidence" value="ECO:0007669"/>
    <property type="project" value="UniProtKB-KW"/>
</dbReference>
<dbReference type="PANTHER" id="PTHR44942">
    <property type="entry name" value="METHYLTRANSF_11 DOMAIN-CONTAINING PROTEIN"/>
    <property type="match status" value="1"/>
</dbReference>
<comment type="caution">
    <text evidence="5">The sequence shown here is derived from an EMBL/GenBank/DDBJ whole genome shotgun (WGS) entry which is preliminary data.</text>
</comment>
<name>A0ABV5ZNV7_9PSEU</name>
<dbReference type="Gene3D" id="3.40.50.150">
    <property type="entry name" value="Vaccinia Virus protein VP39"/>
    <property type="match status" value="1"/>
</dbReference>
<keyword evidence="2 5" id="KW-0489">Methyltransferase</keyword>
<evidence type="ECO:0000256" key="3">
    <source>
        <dbReference type="ARBA" id="ARBA00022679"/>
    </source>
</evidence>
<dbReference type="EMBL" id="JBHLZU010000002">
    <property type="protein sequence ID" value="MFB9902561.1"/>
    <property type="molecule type" value="Genomic_DNA"/>
</dbReference>
<gene>
    <name evidence="5" type="ORF">ACFFQA_01285</name>
</gene>
<sequence length="244" mass="26621">MTQPPFWDRTERLPQARALRARSHELLAARPGEVVLDVGCGTGHAVGELAENGVKVVGVDASEELLSLARTWFPGCEFRRGPAENLPVESSSVDCYRAQRLFHLLAEPQEALAEARRVLVPHGRILLIGQEYGMWTLDSANDAVTAALLRAHTERHSTRWGGRTYRNLLLDNGFTDVCVEVETAVHTDHATLAPLLTKIAEVGVAAGAVTSAQAADWLDDQADRGARGRFLAVVPMFLVIGRRS</sequence>
<evidence type="ECO:0000256" key="1">
    <source>
        <dbReference type="ARBA" id="ARBA00008361"/>
    </source>
</evidence>
<dbReference type="InterPro" id="IPR013216">
    <property type="entry name" value="Methyltransf_11"/>
</dbReference>
<dbReference type="SUPFAM" id="SSF53335">
    <property type="entry name" value="S-adenosyl-L-methionine-dependent methyltransferases"/>
    <property type="match status" value="1"/>
</dbReference>